<dbReference type="AlphaFoldDB" id="C7QEP5"/>
<dbReference type="Gene3D" id="1.25.40.10">
    <property type="entry name" value="Tetratricopeptide repeat domain"/>
    <property type="match status" value="1"/>
</dbReference>
<evidence type="ECO:0000313" key="2">
    <source>
        <dbReference type="Proteomes" id="UP000000851"/>
    </source>
</evidence>
<dbReference type="EMBL" id="CP001700">
    <property type="protein sequence ID" value="ACU72815.1"/>
    <property type="molecule type" value="Genomic_DNA"/>
</dbReference>
<protein>
    <recommendedName>
        <fullName evidence="3">XRE family transcriptional regulator</fullName>
    </recommendedName>
</protein>
<accession>C7QEP5</accession>
<dbReference type="OrthoDB" id="3215106at2"/>
<dbReference type="InterPro" id="IPR011990">
    <property type="entry name" value="TPR-like_helical_dom_sf"/>
</dbReference>
<dbReference type="InParanoid" id="C7QEP5"/>
<dbReference type="SUPFAM" id="SSF48452">
    <property type="entry name" value="TPR-like"/>
    <property type="match status" value="1"/>
</dbReference>
<reference evidence="1 2" key="1">
    <citation type="journal article" date="2009" name="Stand. Genomic Sci.">
        <title>Complete genome sequence of Catenulispora acidiphila type strain (ID 139908).</title>
        <authorList>
            <person name="Copeland A."/>
            <person name="Lapidus A."/>
            <person name="Glavina Del Rio T."/>
            <person name="Nolan M."/>
            <person name="Lucas S."/>
            <person name="Chen F."/>
            <person name="Tice H."/>
            <person name="Cheng J.F."/>
            <person name="Bruce D."/>
            <person name="Goodwin L."/>
            <person name="Pitluck S."/>
            <person name="Mikhailova N."/>
            <person name="Pati A."/>
            <person name="Ivanova N."/>
            <person name="Mavromatis K."/>
            <person name="Chen A."/>
            <person name="Palaniappan K."/>
            <person name="Chain P."/>
            <person name="Land M."/>
            <person name="Hauser L."/>
            <person name="Chang Y.J."/>
            <person name="Jeffries C.D."/>
            <person name="Chertkov O."/>
            <person name="Brettin T."/>
            <person name="Detter J.C."/>
            <person name="Han C."/>
            <person name="Ali Z."/>
            <person name="Tindall B.J."/>
            <person name="Goker M."/>
            <person name="Bristow J."/>
            <person name="Eisen J.A."/>
            <person name="Markowitz V."/>
            <person name="Hugenholtz P."/>
            <person name="Kyrpides N.C."/>
            <person name="Klenk H.P."/>
        </authorList>
    </citation>
    <scope>NUCLEOTIDE SEQUENCE [LARGE SCALE GENOMIC DNA]</scope>
    <source>
        <strain evidence="2">DSM 44928 / JCM 14897 / NBRC 102108 / NRRL B-24433 / ID139908</strain>
    </source>
</reference>
<sequence>MPEGEPTALRVLVVERRWRTYETFRRHFEEAARALAAETNDPRMAALSVSRTQFERWLRGGLTTRPYPNASTVLQRMFSVEVDVLLGPASEANLQEPAQAFNLKSEITMAAHESSEHAAYAAARAVDDTTIEQLQEDVAKVAREYPEKAPIESFAEAKRIRDLALSLLDRTGRPAQESELYVAAGQACGILATVSFDLGYTDAASEQARTVFIYGRMVGNEGLCAWAMGMRALIANWSEFPLAALELVAKGLATAPAGTPTARLHAIGARAYAQLGNAASASESARLALSAADSDSPACELHDDIGGEFSFDGARLRRCLGSAYVSLKLAEPAAQHARQVIELYDTGARIVRMPKVAVEARIELAHALILSGELDSATDTLGTVFDLAQPQRVHGVTERLVKARQALALPAYQGSSEALDLGARIEAFAAGSAGAIAPALPPRRS</sequence>
<name>C7QEP5_CATAD</name>
<dbReference type="eggNOG" id="COG3620">
    <property type="taxonomic scope" value="Bacteria"/>
</dbReference>
<keyword evidence="2" id="KW-1185">Reference proteome</keyword>
<dbReference type="Proteomes" id="UP000000851">
    <property type="component" value="Chromosome"/>
</dbReference>
<proteinExistence type="predicted"/>
<gene>
    <name evidence="1" type="ordered locus">Caci_3931</name>
</gene>
<evidence type="ECO:0008006" key="3">
    <source>
        <dbReference type="Google" id="ProtNLM"/>
    </source>
</evidence>
<dbReference type="KEGG" id="cai:Caci_3931"/>
<dbReference type="HOGENOM" id="CLU_029927_5_0_11"/>
<organism evidence="1 2">
    <name type="scientific">Catenulispora acidiphila (strain DSM 44928 / JCM 14897 / NBRC 102108 / NRRL B-24433 / ID139908)</name>
    <dbReference type="NCBI Taxonomy" id="479433"/>
    <lineage>
        <taxon>Bacteria</taxon>
        <taxon>Bacillati</taxon>
        <taxon>Actinomycetota</taxon>
        <taxon>Actinomycetes</taxon>
        <taxon>Catenulisporales</taxon>
        <taxon>Catenulisporaceae</taxon>
        <taxon>Catenulispora</taxon>
    </lineage>
</organism>
<evidence type="ECO:0000313" key="1">
    <source>
        <dbReference type="EMBL" id="ACU72815.1"/>
    </source>
</evidence>
<dbReference type="STRING" id="479433.Caci_3931"/>
<dbReference type="RefSeq" id="WP_015792544.1">
    <property type="nucleotide sequence ID" value="NC_013131.1"/>
</dbReference>